<evidence type="ECO:0000259" key="10">
    <source>
        <dbReference type="Pfam" id="PF01545"/>
    </source>
</evidence>
<comment type="subcellular location">
    <subcellularLocation>
        <location evidence="1">Endomembrane system</location>
        <topology evidence="1">Multi-pass membrane protein</topology>
    </subcellularLocation>
</comment>
<dbReference type="Gene3D" id="3.30.70.1350">
    <property type="entry name" value="Cation efflux protein, cytoplasmic domain"/>
    <property type="match status" value="1"/>
</dbReference>
<evidence type="ECO:0000256" key="2">
    <source>
        <dbReference type="ARBA" id="ARBA00008873"/>
    </source>
</evidence>
<keyword evidence="5 9" id="KW-1133">Transmembrane helix</keyword>
<gene>
    <name evidence="12" type="ORF">MICPUN_55479</name>
</gene>
<evidence type="ECO:0000256" key="8">
    <source>
        <dbReference type="SAM" id="MobiDB-lite"/>
    </source>
</evidence>
<feature type="transmembrane region" description="Helical" evidence="9">
    <location>
        <begin position="108"/>
        <end position="129"/>
    </location>
</feature>
<feature type="compositionally biased region" description="Basic residues" evidence="8">
    <location>
        <begin position="415"/>
        <end position="425"/>
    </location>
</feature>
<dbReference type="InterPro" id="IPR027469">
    <property type="entry name" value="Cation_efflux_TMD_sf"/>
</dbReference>
<evidence type="ECO:0000256" key="5">
    <source>
        <dbReference type="ARBA" id="ARBA00022989"/>
    </source>
</evidence>
<dbReference type="FunFam" id="3.30.70.1350:FF:000001">
    <property type="entry name" value="Metal tolerance protein 11"/>
    <property type="match status" value="1"/>
</dbReference>
<keyword evidence="4 9" id="KW-0812">Transmembrane</keyword>
<dbReference type="NCBIfam" id="TIGR01297">
    <property type="entry name" value="CDF"/>
    <property type="match status" value="1"/>
</dbReference>
<proteinExistence type="inferred from homology"/>
<dbReference type="eggNOG" id="KOG1485">
    <property type="taxonomic scope" value="Eukaryota"/>
</dbReference>
<evidence type="ECO:0000256" key="1">
    <source>
        <dbReference type="ARBA" id="ARBA00004127"/>
    </source>
</evidence>
<sequence>MDAAPKTYTNRSGVFRNSWRLNPESFETQKKTEAQIQRLHRRLPRHFNNGTKDGIVDFYRRQNQLVEHFQEIERLIYRTDPSMNMPNDAALYDHAIRTEQRRAWREGFALRISFYANACLLIIKIFAAYSSGSLSIITSALDSFLDLVSGVILWATDQSMRKQDKYLYPAGKSRMQPLGIIVFSCIMGTLGFQVLIEGVRQLVGPDHTHHLEDLYGLIGIMVSVILVKFCLWLYCRRSNSAVVQTYAQDHRNDVATNSVGLASAMLGDRLVYWIDPLGAILLAMYIIYNWADTAIGQIKAMVGVSAPPEFLTQLTYLAWNHHPEIVCIDTVRAYTFGPKFFVEVDVVLPEEMKLRSAHDIGESLQDRIEEMEDVERAFVHIDFETSHFPEHADSKRSLQNLQSTAAATVESPLRQRAKHNSAGKG</sequence>
<dbReference type="GO" id="GO:0016020">
    <property type="term" value="C:membrane"/>
    <property type="evidence" value="ECO:0007669"/>
    <property type="project" value="InterPro"/>
</dbReference>
<dbReference type="OrthoDB" id="78296at2759"/>
<dbReference type="Pfam" id="PF16916">
    <property type="entry name" value="ZT_dimer"/>
    <property type="match status" value="1"/>
</dbReference>
<dbReference type="InterPro" id="IPR002524">
    <property type="entry name" value="Cation_efflux"/>
</dbReference>
<dbReference type="GeneID" id="8250255"/>
<feature type="transmembrane region" description="Helical" evidence="9">
    <location>
        <begin position="216"/>
        <end position="235"/>
    </location>
</feature>
<organism evidence="12 13">
    <name type="scientific">Micromonas commoda (strain RCC299 / NOUM17 / CCMP2709)</name>
    <name type="common">Picoplanktonic green alga</name>
    <dbReference type="NCBI Taxonomy" id="296587"/>
    <lineage>
        <taxon>Eukaryota</taxon>
        <taxon>Viridiplantae</taxon>
        <taxon>Chlorophyta</taxon>
        <taxon>Mamiellophyceae</taxon>
        <taxon>Mamiellales</taxon>
        <taxon>Mamiellaceae</taxon>
        <taxon>Micromonas</taxon>
    </lineage>
</organism>
<feature type="transmembrane region" description="Helical" evidence="9">
    <location>
        <begin position="135"/>
        <end position="156"/>
    </location>
</feature>
<dbReference type="GO" id="GO:0012505">
    <property type="term" value="C:endomembrane system"/>
    <property type="evidence" value="ECO:0007669"/>
    <property type="project" value="UniProtKB-SubCell"/>
</dbReference>
<accession>C1FEK8</accession>
<dbReference type="FunFam" id="1.20.1510.10:FF:000005">
    <property type="entry name" value="Putative Cation diffusion facilitator 1"/>
    <property type="match status" value="1"/>
</dbReference>
<feature type="domain" description="Cation efflux protein cytoplasmic" evidence="11">
    <location>
        <begin position="320"/>
        <end position="382"/>
    </location>
</feature>
<dbReference type="InParanoid" id="C1FEK8"/>
<dbReference type="AlphaFoldDB" id="C1FEK8"/>
<evidence type="ECO:0000256" key="6">
    <source>
        <dbReference type="ARBA" id="ARBA00023065"/>
    </source>
</evidence>
<dbReference type="SUPFAM" id="SSF160240">
    <property type="entry name" value="Cation efflux protein cytoplasmic domain-like"/>
    <property type="match status" value="1"/>
</dbReference>
<dbReference type="FunCoup" id="C1FEK8">
    <property type="interactions" value="84"/>
</dbReference>
<reference evidence="12 13" key="1">
    <citation type="journal article" date="2009" name="Science">
        <title>Green evolution and dynamic adaptations revealed by genomes of the marine picoeukaryotes Micromonas.</title>
        <authorList>
            <person name="Worden A.Z."/>
            <person name="Lee J.H."/>
            <person name="Mock T."/>
            <person name="Rouze P."/>
            <person name="Simmons M.P."/>
            <person name="Aerts A.L."/>
            <person name="Allen A.E."/>
            <person name="Cuvelier M.L."/>
            <person name="Derelle E."/>
            <person name="Everett M.V."/>
            <person name="Foulon E."/>
            <person name="Grimwood J."/>
            <person name="Gundlach H."/>
            <person name="Henrissat B."/>
            <person name="Napoli C."/>
            <person name="McDonald S.M."/>
            <person name="Parker M.S."/>
            <person name="Rombauts S."/>
            <person name="Salamov A."/>
            <person name="Von Dassow P."/>
            <person name="Badger J.H."/>
            <person name="Coutinho P.M."/>
            <person name="Demir E."/>
            <person name="Dubchak I."/>
            <person name="Gentemann C."/>
            <person name="Eikrem W."/>
            <person name="Gready J.E."/>
            <person name="John U."/>
            <person name="Lanier W."/>
            <person name="Lindquist E.A."/>
            <person name="Lucas S."/>
            <person name="Mayer K.F."/>
            <person name="Moreau H."/>
            <person name="Not F."/>
            <person name="Otillar R."/>
            <person name="Panaud O."/>
            <person name="Pangilinan J."/>
            <person name="Paulsen I."/>
            <person name="Piegu B."/>
            <person name="Poliakov A."/>
            <person name="Robbens S."/>
            <person name="Schmutz J."/>
            <person name="Toulza E."/>
            <person name="Wyss T."/>
            <person name="Zelensky A."/>
            <person name="Zhou K."/>
            <person name="Armbrust E.V."/>
            <person name="Bhattacharya D."/>
            <person name="Goodenough U.W."/>
            <person name="Van de Peer Y."/>
            <person name="Grigoriev I.V."/>
        </authorList>
    </citation>
    <scope>NUCLEOTIDE SEQUENCE [LARGE SCALE GENOMIC DNA]</scope>
    <source>
        <strain evidence="13">RCC299 / NOUM17</strain>
    </source>
</reference>
<keyword evidence="7 9" id="KW-0472">Membrane</keyword>
<dbReference type="KEGG" id="mis:MICPUN_55479"/>
<dbReference type="InterPro" id="IPR058533">
    <property type="entry name" value="Cation_efflux_TM"/>
</dbReference>
<feature type="transmembrane region" description="Helical" evidence="9">
    <location>
        <begin position="270"/>
        <end position="291"/>
    </location>
</feature>
<comment type="similarity">
    <text evidence="2">Belongs to the cation diffusion facilitator (CDF) transporter (TC 2.A.4) family. SLC30A subfamily.</text>
</comment>
<dbReference type="Gene3D" id="1.20.1510.10">
    <property type="entry name" value="Cation efflux protein transmembrane domain"/>
    <property type="match status" value="1"/>
</dbReference>
<keyword evidence="3" id="KW-0813">Transport</keyword>
<evidence type="ECO:0000256" key="3">
    <source>
        <dbReference type="ARBA" id="ARBA00022448"/>
    </source>
</evidence>
<dbReference type="Pfam" id="PF01545">
    <property type="entry name" value="Cation_efflux"/>
    <property type="match status" value="1"/>
</dbReference>
<feature type="domain" description="Cation efflux protein transmembrane" evidence="10">
    <location>
        <begin position="111"/>
        <end position="295"/>
    </location>
</feature>
<feature type="transmembrane region" description="Helical" evidence="9">
    <location>
        <begin position="177"/>
        <end position="196"/>
    </location>
</feature>
<name>C1FEK8_MICCC</name>
<dbReference type="InterPro" id="IPR050291">
    <property type="entry name" value="CDF_Transporter"/>
</dbReference>
<evidence type="ECO:0000259" key="11">
    <source>
        <dbReference type="Pfam" id="PF16916"/>
    </source>
</evidence>
<evidence type="ECO:0000313" key="13">
    <source>
        <dbReference type="Proteomes" id="UP000002009"/>
    </source>
</evidence>
<evidence type="ECO:0000256" key="4">
    <source>
        <dbReference type="ARBA" id="ARBA00022692"/>
    </source>
</evidence>
<dbReference type="PANTHER" id="PTHR43840:SF13">
    <property type="entry name" value="CATION EFFLUX PROTEIN CYTOPLASMIC DOMAIN-CONTAINING PROTEIN"/>
    <property type="match status" value="1"/>
</dbReference>
<dbReference type="OMA" id="RISFYAN"/>
<keyword evidence="6" id="KW-0406">Ion transport</keyword>
<dbReference type="GO" id="GO:0008324">
    <property type="term" value="F:monoatomic cation transmembrane transporter activity"/>
    <property type="evidence" value="ECO:0007669"/>
    <property type="project" value="InterPro"/>
</dbReference>
<evidence type="ECO:0000256" key="9">
    <source>
        <dbReference type="SAM" id="Phobius"/>
    </source>
</evidence>
<dbReference type="RefSeq" id="XP_002507717.1">
    <property type="nucleotide sequence ID" value="XM_002507671.1"/>
</dbReference>
<dbReference type="STRING" id="296587.C1FEK8"/>
<dbReference type="InterPro" id="IPR036837">
    <property type="entry name" value="Cation_efflux_CTD_sf"/>
</dbReference>
<dbReference type="Proteomes" id="UP000002009">
    <property type="component" value="Chromosome 1"/>
</dbReference>
<protein>
    <submittedName>
        <fullName evidence="12">Cation diffusion facilitator family</fullName>
    </submittedName>
</protein>
<dbReference type="PANTHER" id="PTHR43840">
    <property type="entry name" value="MITOCHONDRIAL METAL TRANSPORTER 1-RELATED"/>
    <property type="match status" value="1"/>
</dbReference>
<keyword evidence="13" id="KW-1185">Reference proteome</keyword>
<dbReference type="SUPFAM" id="SSF161111">
    <property type="entry name" value="Cation efflux protein transmembrane domain-like"/>
    <property type="match status" value="1"/>
</dbReference>
<feature type="region of interest" description="Disordered" evidence="8">
    <location>
        <begin position="406"/>
        <end position="425"/>
    </location>
</feature>
<evidence type="ECO:0000256" key="7">
    <source>
        <dbReference type="ARBA" id="ARBA00023136"/>
    </source>
</evidence>
<dbReference type="InterPro" id="IPR027470">
    <property type="entry name" value="Cation_efflux_CTD"/>
</dbReference>
<evidence type="ECO:0000313" key="12">
    <source>
        <dbReference type="EMBL" id="ACO68975.1"/>
    </source>
</evidence>
<dbReference type="EMBL" id="CP001574">
    <property type="protein sequence ID" value="ACO68975.1"/>
    <property type="molecule type" value="Genomic_DNA"/>
</dbReference>